<protein>
    <submittedName>
        <fullName evidence="1">Uncharacterized protein</fullName>
    </submittedName>
</protein>
<proteinExistence type="predicted"/>
<name>A0ABS4INU1_9BACL</name>
<dbReference type="RefSeq" id="WP_209970054.1">
    <property type="nucleotide sequence ID" value="NZ_JAGGLB010000002.1"/>
</dbReference>
<organism evidence="1 2">
    <name type="scientific">Paenibacillus eucommiae</name>
    <dbReference type="NCBI Taxonomy" id="1355755"/>
    <lineage>
        <taxon>Bacteria</taxon>
        <taxon>Bacillati</taxon>
        <taxon>Bacillota</taxon>
        <taxon>Bacilli</taxon>
        <taxon>Bacillales</taxon>
        <taxon>Paenibacillaceae</taxon>
        <taxon>Paenibacillus</taxon>
    </lineage>
</organism>
<reference evidence="1 2" key="1">
    <citation type="submission" date="2021-03" db="EMBL/GenBank/DDBJ databases">
        <title>Genomic Encyclopedia of Type Strains, Phase IV (KMG-IV): sequencing the most valuable type-strain genomes for metagenomic binning, comparative biology and taxonomic classification.</title>
        <authorList>
            <person name="Goeker M."/>
        </authorList>
    </citation>
    <scope>NUCLEOTIDE SEQUENCE [LARGE SCALE GENOMIC DNA]</scope>
    <source>
        <strain evidence="1 2">DSM 26048</strain>
    </source>
</reference>
<sequence>MKLMQEELNHLIFLTEVVIEGKKKGLMDETLRCLLYIVKSLEEVDLPDMVVDQIDQLIAKIEADLRIENERGHDIRGHLDWTPRSRRQPLE</sequence>
<evidence type="ECO:0000313" key="2">
    <source>
        <dbReference type="Proteomes" id="UP001519287"/>
    </source>
</evidence>
<gene>
    <name evidence="1" type="ORF">J2Z66_000818</name>
</gene>
<evidence type="ECO:0000313" key="1">
    <source>
        <dbReference type="EMBL" id="MBP1989223.1"/>
    </source>
</evidence>
<comment type="caution">
    <text evidence="1">The sequence shown here is derived from an EMBL/GenBank/DDBJ whole genome shotgun (WGS) entry which is preliminary data.</text>
</comment>
<keyword evidence="2" id="KW-1185">Reference proteome</keyword>
<accession>A0ABS4INU1</accession>
<dbReference type="Proteomes" id="UP001519287">
    <property type="component" value="Unassembled WGS sequence"/>
</dbReference>
<dbReference type="EMBL" id="JAGGLB010000002">
    <property type="protein sequence ID" value="MBP1989223.1"/>
    <property type="molecule type" value="Genomic_DNA"/>
</dbReference>